<dbReference type="AlphaFoldDB" id="W6K4K9"/>
<dbReference type="Proteomes" id="UP000035763">
    <property type="component" value="Unassembled WGS sequence"/>
</dbReference>
<protein>
    <recommendedName>
        <fullName evidence="4">Response regulatory domain-containing protein</fullName>
    </recommendedName>
</protein>
<sequence>MAESSSHAEPATATGPRPLSVLLYSDDFTTRDAVRAGVGRRPTRDLEVTSWHECATPPAVIEAVANERFDLLILDGEAAPATRPDRPVCRHRAGSRLCPGPRAGAGRPLIPA</sequence>
<name>W6K4K9_9MICO</name>
<accession>W6K4K9</accession>
<dbReference type="RefSeq" id="WP_083433554.1">
    <property type="nucleotide sequence ID" value="NZ_HG764815.1"/>
</dbReference>
<evidence type="ECO:0000313" key="3">
    <source>
        <dbReference type="Proteomes" id="UP000035763"/>
    </source>
</evidence>
<evidence type="ECO:0008006" key="4">
    <source>
        <dbReference type="Google" id="ProtNLM"/>
    </source>
</evidence>
<comment type="caution">
    <text evidence="2">The sequence shown here is derived from an EMBL/GenBank/DDBJ whole genome shotgun (WGS) entry which is preliminary data.</text>
</comment>
<dbReference type="EMBL" id="CAJA01000480">
    <property type="protein sequence ID" value="CCH75194.1"/>
    <property type="molecule type" value="Genomic_DNA"/>
</dbReference>
<organism evidence="2 3">
    <name type="scientific">Nostocoides australiense Ben110</name>
    <dbReference type="NCBI Taxonomy" id="1193182"/>
    <lineage>
        <taxon>Bacteria</taxon>
        <taxon>Bacillati</taxon>
        <taxon>Actinomycetota</taxon>
        <taxon>Actinomycetes</taxon>
        <taxon>Micrococcales</taxon>
        <taxon>Intrasporangiaceae</taxon>
        <taxon>Nostocoides</taxon>
    </lineage>
</organism>
<evidence type="ECO:0000313" key="2">
    <source>
        <dbReference type="EMBL" id="CCH75194.1"/>
    </source>
</evidence>
<feature type="region of interest" description="Disordered" evidence="1">
    <location>
        <begin position="82"/>
        <end position="112"/>
    </location>
</feature>
<dbReference type="STRING" id="1193182.BN11_550002"/>
<proteinExistence type="predicted"/>
<reference evidence="2 3" key="1">
    <citation type="journal article" date="2013" name="ISME J.">
        <title>A metabolic model for members of the genus Tetrasphaera involved in enhanced biological phosphorus removal.</title>
        <authorList>
            <person name="Kristiansen R."/>
            <person name="Nguyen H.T.T."/>
            <person name="Saunders A.M."/>
            <person name="Nielsen J.L."/>
            <person name="Wimmer R."/>
            <person name="Le V.Q."/>
            <person name="McIlroy S.J."/>
            <person name="Petrovski S."/>
            <person name="Seviour R.J."/>
            <person name="Calteau A."/>
            <person name="Nielsen K.L."/>
            <person name="Nielsen P.H."/>
        </authorList>
    </citation>
    <scope>NUCLEOTIDE SEQUENCE [LARGE SCALE GENOMIC DNA]</scope>
    <source>
        <strain evidence="2 3">Ben110</strain>
    </source>
</reference>
<keyword evidence="3" id="KW-1185">Reference proteome</keyword>
<gene>
    <name evidence="2" type="ORF">BN11_550002</name>
</gene>
<evidence type="ECO:0000256" key="1">
    <source>
        <dbReference type="SAM" id="MobiDB-lite"/>
    </source>
</evidence>